<dbReference type="RefSeq" id="WP_194696931.1">
    <property type="nucleotide sequence ID" value="NZ_JADKPO010000017.1"/>
</dbReference>
<keyword evidence="2" id="KW-0560">Oxidoreductase</keyword>
<gene>
    <name evidence="3" type="ORF">ISU10_13485</name>
</gene>
<organism evidence="3 4">
    <name type="scientific">Nocardioides agariphilus</name>
    <dbReference type="NCBI Taxonomy" id="433664"/>
    <lineage>
        <taxon>Bacteria</taxon>
        <taxon>Bacillati</taxon>
        <taxon>Actinomycetota</taxon>
        <taxon>Actinomycetes</taxon>
        <taxon>Propionibacteriales</taxon>
        <taxon>Nocardioidaceae</taxon>
        <taxon>Nocardioides</taxon>
    </lineage>
</organism>
<dbReference type="EMBL" id="JADKPO010000017">
    <property type="protein sequence ID" value="MBF4768778.1"/>
    <property type="molecule type" value="Genomic_DNA"/>
</dbReference>
<dbReference type="InterPro" id="IPR036291">
    <property type="entry name" value="NAD(P)-bd_dom_sf"/>
</dbReference>
<evidence type="ECO:0000313" key="4">
    <source>
        <dbReference type="Proteomes" id="UP000660668"/>
    </source>
</evidence>
<dbReference type="PRINTS" id="PR00080">
    <property type="entry name" value="SDRFAMILY"/>
</dbReference>
<dbReference type="InterPro" id="IPR002347">
    <property type="entry name" value="SDR_fam"/>
</dbReference>
<dbReference type="SUPFAM" id="SSF51735">
    <property type="entry name" value="NAD(P)-binding Rossmann-fold domains"/>
    <property type="match status" value="1"/>
</dbReference>
<evidence type="ECO:0000313" key="3">
    <source>
        <dbReference type="EMBL" id="MBF4768778.1"/>
    </source>
</evidence>
<comment type="caution">
    <text evidence="3">The sequence shown here is derived from an EMBL/GenBank/DDBJ whole genome shotgun (WGS) entry which is preliminary data.</text>
</comment>
<dbReference type="Gene3D" id="3.40.50.720">
    <property type="entry name" value="NAD(P)-binding Rossmann-like Domain"/>
    <property type="match status" value="1"/>
</dbReference>
<accession>A0A930YJ43</accession>
<dbReference type="Pfam" id="PF13561">
    <property type="entry name" value="adh_short_C2"/>
    <property type="match status" value="1"/>
</dbReference>
<dbReference type="PANTHER" id="PTHR42760:SF133">
    <property type="entry name" value="3-OXOACYL-[ACYL-CARRIER-PROTEIN] REDUCTASE"/>
    <property type="match status" value="1"/>
</dbReference>
<dbReference type="FunFam" id="3.40.50.720:FF:000084">
    <property type="entry name" value="Short-chain dehydrogenase reductase"/>
    <property type="match status" value="1"/>
</dbReference>
<dbReference type="AlphaFoldDB" id="A0A930YJ43"/>
<reference evidence="3" key="1">
    <citation type="submission" date="2020-11" db="EMBL/GenBank/DDBJ databases">
        <title>Nocardioides cynanchi sp. nov., isolated from soil of rhizosphere of Cynanchum wilfordii.</title>
        <authorList>
            <person name="Lee J.-S."/>
            <person name="Suh M.K."/>
            <person name="Kim J.-S."/>
        </authorList>
    </citation>
    <scope>NUCLEOTIDE SEQUENCE</scope>
    <source>
        <strain evidence="3">KCTC 19276</strain>
    </source>
</reference>
<evidence type="ECO:0000256" key="1">
    <source>
        <dbReference type="ARBA" id="ARBA00006484"/>
    </source>
</evidence>
<proteinExistence type="inferred from homology"/>
<comment type="similarity">
    <text evidence="1">Belongs to the short-chain dehydrogenases/reductases (SDR) family.</text>
</comment>
<dbReference type="GO" id="GO:0016616">
    <property type="term" value="F:oxidoreductase activity, acting on the CH-OH group of donors, NAD or NADP as acceptor"/>
    <property type="evidence" value="ECO:0007669"/>
    <property type="project" value="TreeGrafter"/>
</dbReference>
<dbReference type="CDD" id="cd05233">
    <property type="entry name" value="SDR_c"/>
    <property type="match status" value="1"/>
</dbReference>
<keyword evidence="4" id="KW-1185">Reference proteome</keyword>
<sequence>MKDLVNDVVLVTGASGMIGSATCAAFLAAGAKVVAVGLDESIRQGAAYSGTAVDAYETDDFHYIRANLDDSAEIERVFMEAEEHFGTVSVLVNCAAIYRRTPFFDIDQDLLDQVFRVNVSASILCARRAAERMISEQVAGRIVNVSSTSSQQSDPVSVHYDTSKGAVDTATSAMAVALGPHGIRVNSVGPGEMIKSQETDDLRDPTSLSDFERRRIPLGRVATPQEVADVILFLASDLSRGVSGTTIWVDGGTLGTWDVLD</sequence>
<name>A0A930YJ43_9ACTN</name>
<dbReference type="PRINTS" id="PR00081">
    <property type="entry name" value="GDHRDH"/>
</dbReference>
<evidence type="ECO:0000256" key="2">
    <source>
        <dbReference type="ARBA" id="ARBA00023002"/>
    </source>
</evidence>
<protein>
    <submittedName>
        <fullName evidence="3">SDR family oxidoreductase</fullName>
    </submittedName>
</protein>
<dbReference type="PANTHER" id="PTHR42760">
    <property type="entry name" value="SHORT-CHAIN DEHYDROGENASES/REDUCTASES FAMILY MEMBER"/>
    <property type="match status" value="1"/>
</dbReference>
<dbReference type="Proteomes" id="UP000660668">
    <property type="component" value="Unassembled WGS sequence"/>
</dbReference>